<dbReference type="InterPro" id="IPR018063">
    <property type="entry name" value="SAM_MeTrfase_RsmI_CS"/>
</dbReference>
<evidence type="ECO:0000256" key="6">
    <source>
        <dbReference type="HAMAP-Rule" id="MF_01877"/>
    </source>
</evidence>
<proteinExistence type="inferred from homology"/>
<dbReference type="InterPro" id="IPR014776">
    <property type="entry name" value="4pyrrole_Mease_sub2"/>
</dbReference>
<dbReference type="EC" id="2.1.1.198" evidence="6"/>
<dbReference type="GO" id="GO:0005737">
    <property type="term" value="C:cytoplasm"/>
    <property type="evidence" value="ECO:0007669"/>
    <property type="project" value="UniProtKB-SubCell"/>
</dbReference>
<dbReference type="CDD" id="cd11648">
    <property type="entry name" value="RsmI"/>
    <property type="match status" value="1"/>
</dbReference>
<keyword evidence="3 6" id="KW-0489">Methyltransferase</keyword>
<keyword evidence="2 6" id="KW-0698">rRNA processing</keyword>
<dbReference type="InterPro" id="IPR000878">
    <property type="entry name" value="4pyrrol_Mease"/>
</dbReference>
<comment type="catalytic activity">
    <reaction evidence="6">
        <text>cytidine(1402) in 16S rRNA + S-adenosyl-L-methionine = 2'-O-methylcytidine(1402) in 16S rRNA + S-adenosyl-L-homocysteine + H(+)</text>
        <dbReference type="Rhea" id="RHEA:42924"/>
        <dbReference type="Rhea" id="RHEA-COMP:10285"/>
        <dbReference type="Rhea" id="RHEA-COMP:10286"/>
        <dbReference type="ChEBI" id="CHEBI:15378"/>
        <dbReference type="ChEBI" id="CHEBI:57856"/>
        <dbReference type="ChEBI" id="CHEBI:59789"/>
        <dbReference type="ChEBI" id="CHEBI:74495"/>
        <dbReference type="ChEBI" id="CHEBI:82748"/>
        <dbReference type="EC" id="2.1.1.198"/>
    </reaction>
</comment>
<evidence type="ECO:0000313" key="9">
    <source>
        <dbReference type="Proteomes" id="UP000253517"/>
    </source>
</evidence>
<dbReference type="PROSITE" id="PS01296">
    <property type="entry name" value="RSMI"/>
    <property type="match status" value="1"/>
</dbReference>
<dbReference type="FunFam" id="3.30.950.10:FF:000002">
    <property type="entry name" value="Ribosomal RNA small subunit methyltransferase I"/>
    <property type="match status" value="1"/>
</dbReference>
<dbReference type="InterPro" id="IPR014777">
    <property type="entry name" value="4pyrrole_Mease_sub1"/>
</dbReference>
<dbReference type="SUPFAM" id="SSF53790">
    <property type="entry name" value="Tetrapyrrole methylase"/>
    <property type="match status" value="1"/>
</dbReference>
<keyword evidence="9" id="KW-1185">Reference proteome</keyword>
<feature type="domain" description="Tetrapyrrole methylase" evidence="7">
    <location>
        <begin position="3"/>
        <end position="202"/>
    </location>
</feature>
<evidence type="ECO:0000259" key="7">
    <source>
        <dbReference type="Pfam" id="PF00590"/>
    </source>
</evidence>
<protein>
    <recommendedName>
        <fullName evidence="6">Ribosomal RNA small subunit methyltransferase I</fullName>
        <ecNumber evidence="6">2.1.1.198</ecNumber>
    </recommendedName>
    <alternativeName>
        <fullName evidence="6">16S rRNA 2'-O-ribose C1402 methyltransferase</fullName>
    </alternativeName>
    <alternativeName>
        <fullName evidence="6">rRNA (cytidine-2'-O-)-methyltransferase RsmI</fullName>
    </alternativeName>
</protein>
<dbReference type="HAMAP" id="MF_01877">
    <property type="entry name" value="16SrRNA_methyltr_I"/>
    <property type="match status" value="1"/>
</dbReference>
<dbReference type="GO" id="GO:0070677">
    <property type="term" value="F:rRNA (cytosine-2'-O-)-methyltransferase activity"/>
    <property type="evidence" value="ECO:0007669"/>
    <property type="project" value="UniProtKB-UniRule"/>
</dbReference>
<keyword evidence="5 6" id="KW-0949">S-adenosyl-L-methionine</keyword>
<dbReference type="Gene3D" id="3.40.1010.10">
    <property type="entry name" value="Cobalt-precorrin-4 Transmethylase, Domain 1"/>
    <property type="match status" value="1"/>
</dbReference>
<dbReference type="InterPro" id="IPR008189">
    <property type="entry name" value="rRNA_ssu_MeTfrase_I"/>
</dbReference>
<evidence type="ECO:0000313" key="8">
    <source>
        <dbReference type="EMBL" id="RCX03631.1"/>
    </source>
</evidence>
<keyword evidence="1 6" id="KW-0963">Cytoplasm</keyword>
<dbReference type="PANTHER" id="PTHR46111">
    <property type="entry name" value="RIBOSOMAL RNA SMALL SUBUNIT METHYLTRANSFERASE I"/>
    <property type="match status" value="1"/>
</dbReference>
<dbReference type="Gene3D" id="3.30.950.10">
    <property type="entry name" value="Methyltransferase, Cobalt-precorrin-4 Transmethylase, Domain 2"/>
    <property type="match status" value="1"/>
</dbReference>
<evidence type="ECO:0000256" key="3">
    <source>
        <dbReference type="ARBA" id="ARBA00022603"/>
    </source>
</evidence>
<gene>
    <name evidence="6" type="primary">rsmI</name>
    <name evidence="8" type="ORF">DES35_10281</name>
</gene>
<dbReference type="InterPro" id="IPR035996">
    <property type="entry name" value="4pyrrol_Methylase_sf"/>
</dbReference>
<dbReference type="Pfam" id="PF00590">
    <property type="entry name" value="TP_methylase"/>
    <property type="match status" value="1"/>
</dbReference>
<dbReference type="PANTHER" id="PTHR46111:SF1">
    <property type="entry name" value="RIBOSOMAL RNA SMALL SUBUNIT METHYLTRANSFERASE I"/>
    <property type="match status" value="1"/>
</dbReference>
<dbReference type="AlphaFoldDB" id="A0A369A370"/>
<reference evidence="8 9" key="1">
    <citation type="submission" date="2018-07" db="EMBL/GenBank/DDBJ databases">
        <title>Genomic Encyclopedia of Type Strains, Phase IV (KMG-IV): sequencing the most valuable type-strain genomes for metagenomic binning, comparative biology and taxonomic classification.</title>
        <authorList>
            <person name="Goeker M."/>
        </authorList>
    </citation>
    <scope>NUCLEOTIDE SEQUENCE [LARGE SCALE GENOMIC DNA]</scope>
    <source>
        <strain evidence="8 9">DSM 21410</strain>
    </source>
</reference>
<dbReference type="EMBL" id="QPJS01000002">
    <property type="protein sequence ID" value="RCX03631.1"/>
    <property type="molecule type" value="Genomic_DNA"/>
</dbReference>
<name>A0A369A370_9FLAO</name>
<evidence type="ECO:0000256" key="1">
    <source>
        <dbReference type="ARBA" id="ARBA00022490"/>
    </source>
</evidence>
<evidence type="ECO:0000256" key="2">
    <source>
        <dbReference type="ARBA" id="ARBA00022552"/>
    </source>
</evidence>
<dbReference type="NCBIfam" id="TIGR00096">
    <property type="entry name" value="16S rRNA (cytidine(1402)-2'-O)-methyltransferase"/>
    <property type="match status" value="1"/>
</dbReference>
<evidence type="ECO:0000256" key="5">
    <source>
        <dbReference type="ARBA" id="ARBA00022691"/>
    </source>
</evidence>
<organism evidence="8 9">
    <name type="scientific">Schleiferia thermophila</name>
    <dbReference type="NCBI Taxonomy" id="884107"/>
    <lineage>
        <taxon>Bacteria</taxon>
        <taxon>Pseudomonadati</taxon>
        <taxon>Bacteroidota</taxon>
        <taxon>Flavobacteriia</taxon>
        <taxon>Flavobacteriales</taxon>
        <taxon>Schleiferiaceae</taxon>
        <taxon>Schleiferia</taxon>
    </lineage>
</organism>
<comment type="caution">
    <text evidence="8">The sequence shown here is derived from an EMBL/GenBank/DDBJ whole genome shotgun (WGS) entry which is preliminary data.</text>
</comment>
<sequence length="230" mass="25556">MGKLYVVPTPIGNLEDITLRALRILKDVDIIYCEDTRTSSVLMAHYQITTPLKSYHMHNEHAVTAQIVGKLLGEFKAALISDAGTPAISDPGFLLVRECIKAGIEVECLPGPTAFVPALVESGLSCEQFFFLGFPPVKKGRSTFFNRLAEIDETIVLYESPHKIEKTLNDIAVHLGPDRNISVSRELSKKFHQTLRGTVTELTEAIKKQPLRGEIVIVIGKKLHRKEHST</sequence>
<comment type="function">
    <text evidence="6">Catalyzes the 2'-O-methylation of the ribose of cytidine 1402 (C1402) in 16S rRNA.</text>
</comment>
<keyword evidence="4 6" id="KW-0808">Transferase</keyword>
<dbReference type="FunFam" id="3.40.1010.10:FF:000007">
    <property type="entry name" value="Ribosomal RNA small subunit methyltransferase I"/>
    <property type="match status" value="1"/>
</dbReference>
<evidence type="ECO:0000256" key="4">
    <source>
        <dbReference type="ARBA" id="ARBA00022679"/>
    </source>
</evidence>
<dbReference type="Proteomes" id="UP000253517">
    <property type="component" value="Unassembled WGS sequence"/>
</dbReference>
<dbReference type="RefSeq" id="WP_037360340.1">
    <property type="nucleotide sequence ID" value="NZ_BHZF01000002.1"/>
</dbReference>
<dbReference type="PIRSF" id="PIRSF005917">
    <property type="entry name" value="MTase_YraL"/>
    <property type="match status" value="1"/>
</dbReference>
<comment type="subcellular location">
    <subcellularLocation>
        <location evidence="6">Cytoplasm</location>
    </subcellularLocation>
</comment>
<comment type="similarity">
    <text evidence="6">Belongs to the methyltransferase superfamily. RsmI family.</text>
</comment>
<accession>A0A369A370</accession>